<comment type="caution">
    <text evidence="5">The sequence shown here is derived from an EMBL/GenBank/DDBJ whole genome shotgun (WGS) entry which is preliminary data.</text>
</comment>
<dbReference type="GO" id="GO:0052689">
    <property type="term" value="F:carboxylic ester hydrolase activity"/>
    <property type="evidence" value="ECO:0007669"/>
    <property type="project" value="TreeGrafter"/>
</dbReference>
<feature type="domain" description="Acetyl xylan esterase" evidence="4">
    <location>
        <begin position="1"/>
        <end position="326"/>
    </location>
</feature>
<feature type="active site" description="Charge relay system" evidence="1">
    <location>
        <position position="276"/>
    </location>
</feature>
<reference evidence="5 6" key="1">
    <citation type="submission" date="2019-07" db="EMBL/GenBank/DDBJ databases">
        <title>Whole genome shotgun sequence of Cellulomonas aerilata NBRC 106308.</title>
        <authorList>
            <person name="Hosoyama A."/>
            <person name="Uohara A."/>
            <person name="Ohji S."/>
            <person name="Ichikawa N."/>
        </authorList>
    </citation>
    <scope>NUCLEOTIDE SEQUENCE [LARGE SCALE GENOMIC DNA]</scope>
    <source>
        <strain evidence="5 6">NBRC 106308</strain>
    </source>
</reference>
<dbReference type="EMBL" id="BJYY01000005">
    <property type="protein sequence ID" value="GEO33254.1"/>
    <property type="molecule type" value="Genomic_DNA"/>
</dbReference>
<protein>
    <submittedName>
        <fullName evidence="5">Acetylxylan esterase</fullName>
    </submittedName>
</protein>
<dbReference type="GO" id="GO:0005976">
    <property type="term" value="P:polysaccharide metabolic process"/>
    <property type="evidence" value="ECO:0007669"/>
    <property type="project" value="TreeGrafter"/>
</dbReference>
<dbReference type="RefSeq" id="WP_146900831.1">
    <property type="nucleotide sequence ID" value="NZ_BAAARM010000002.1"/>
</dbReference>
<keyword evidence="6" id="KW-1185">Reference proteome</keyword>
<evidence type="ECO:0000313" key="6">
    <source>
        <dbReference type="Proteomes" id="UP000321181"/>
    </source>
</evidence>
<name>A0A512D9T8_9CELL</name>
<feature type="region of interest" description="Disordered" evidence="3">
    <location>
        <begin position="123"/>
        <end position="144"/>
    </location>
</feature>
<evidence type="ECO:0000256" key="3">
    <source>
        <dbReference type="SAM" id="MobiDB-lite"/>
    </source>
</evidence>
<organism evidence="5 6">
    <name type="scientific">Cellulomonas aerilata</name>
    <dbReference type="NCBI Taxonomy" id="515326"/>
    <lineage>
        <taxon>Bacteria</taxon>
        <taxon>Bacillati</taxon>
        <taxon>Actinomycetota</taxon>
        <taxon>Actinomycetes</taxon>
        <taxon>Micrococcales</taxon>
        <taxon>Cellulomonadaceae</taxon>
        <taxon>Cellulomonas</taxon>
    </lineage>
</organism>
<dbReference type="InterPro" id="IPR039069">
    <property type="entry name" value="CE7"/>
</dbReference>
<sequence length="343" mass="36334">MALFDLDLPALQTYRPELDEPADFDAFWATTLDETRTHDLDLRTTPVDTGMPLVDVLDAEFAGFGGHRIKAWVVRPARAITGDARLPAVVQYIGYNGGRGLPHEALAWPAAGYVALVMDSRGQGSRSGSGGHTPDPVGSGPAAPGYLTRGILDPHDHYVRRLFTDGVRAVEAARAVEGVDPARVAVAGASQGGGIALAVAGLVPDLAGVIADVPFLCHIRRAVDLTDRDPYAEITRYLAVHRGHADDAFRTLSYLDAVTFARRATAPALFSVALRDPVCPPSTVYAAYNSYADLTSGAPTEIDVYRYNEHEGGGGHRFVRQLPWLTGLVGPAATVGRAAGSGA</sequence>
<dbReference type="OrthoDB" id="9770528at2"/>
<evidence type="ECO:0000259" key="4">
    <source>
        <dbReference type="Pfam" id="PF05448"/>
    </source>
</evidence>
<gene>
    <name evidence="5" type="ORF">CAE01nite_09790</name>
</gene>
<accession>A0A512D9T8</accession>
<proteinExistence type="predicted"/>
<dbReference type="InterPro" id="IPR008391">
    <property type="entry name" value="AXE1_dom"/>
</dbReference>
<dbReference type="Proteomes" id="UP000321181">
    <property type="component" value="Unassembled WGS sequence"/>
</dbReference>
<feature type="active site" description="Nucleophile" evidence="1">
    <location>
        <position position="190"/>
    </location>
</feature>
<feature type="active site" description="Charge relay system" evidence="1">
    <location>
        <position position="310"/>
    </location>
</feature>
<dbReference type="Gene3D" id="3.40.50.1820">
    <property type="entry name" value="alpha/beta hydrolase"/>
    <property type="match status" value="1"/>
</dbReference>
<dbReference type="AlphaFoldDB" id="A0A512D9T8"/>
<dbReference type="Pfam" id="PF05448">
    <property type="entry name" value="AXE1"/>
    <property type="match status" value="1"/>
</dbReference>
<feature type="binding site" evidence="2">
    <location>
        <position position="95"/>
    </location>
    <ligand>
        <name>substrate</name>
    </ligand>
</feature>
<evidence type="ECO:0000256" key="2">
    <source>
        <dbReference type="PIRSR" id="PIRSR639069-2"/>
    </source>
</evidence>
<dbReference type="PANTHER" id="PTHR40111:SF1">
    <property type="entry name" value="CEPHALOSPORIN-C DEACETYLASE"/>
    <property type="match status" value="1"/>
</dbReference>
<evidence type="ECO:0000256" key="1">
    <source>
        <dbReference type="PIRSR" id="PIRSR639069-1"/>
    </source>
</evidence>
<evidence type="ECO:0000313" key="5">
    <source>
        <dbReference type="EMBL" id="GEO33254.1"/>
    </source>
</evidence>
<dbReference type="SUPFAM" id="SSF53474">
    <property type="entry name" value="alpha/beta-Hydrolases"/>
    <property type="match status" value="1"/>
</dbReference>
<dbReference type="PANTHER" id="PTHR40111">
    <property type="entry name" value="CEPHALOSPORIN-C DEACETYLASE"/>
    <property type="match status" value="1"/>
</dbReference>
<dbReference type="InterPro" id="IPR029058">
    <property type="entry name" value="AB_hydrolase_fold"/>
</dbReference>